<gene>
    <name evidence="2" type="ORF">OXX778_LOCUS10755</name>
</gene>
<accession>A0A813YR20</accession>
<dbReference type="GO" id="GO:0031175">
    <property type="term" value="P:neuron projection development"/>
    <property type="evidence" value="ECO:0007669"/>
    <property type="project" value="TreeGrafter"/>
</dbReference>
<dbReference type="EMBL" id="CAJNOC010001744">
    <property type="protein sequence ID" value="CAF0887911.1"/>
    <property type="molecule type" value="Genomic_DNA"/>
</dbReference>
<reference evidence="2" key="1">
    <citation type="submission" date="2021-02" db="EMBL/GenBank/DDBJ databases">
        <authorList>
            <person name="Nowell W R."/>
        </authorList>
    </citation>
    <scope>NUCLEOTIDE SEQUENCE</scope>
    <source>
        <strain evidence="2">Ploen Becks lab</strain>
    </source>
</reference>
<name>A0A813YR20_9BILA</name>
<evidence type="ECO:0000313" key="2">
    <source>
        <dbReference type="EMBL" id="CAF0887911.1"/>
    </source>
</evidence>
<dbReference type="OrthoDB" id="8186546at2759"/>
<dbReference type="PANTHER" id="PTHR13109:SF7">
    <property type="entry name" value="NEUROCHONDRIN"/>
    <property type="match status" value="1"/>
</dbReference>
<evidence type="ECO:0008006" key="4">
    <source>
        <dbReference type="Google" id="ProtNLM"/>
    </source>
</evidence>
<evidence type="ECO:0000256" key="1">
    <source>
        <dbReference type="ARBA" id="ARBA00006927"/>
    </source>
</evidence>
<dbReference type="AlphaFoldDB" id="A0A813YR20"/>
<dbReference type="InterPro" id="IPR008709">
    <property type="entry name" value="Neurochondrin"/>
</dbReference>
<dbReference type="GO" id="GO:0048168">
    <property type="term" value="P:regulation of neuronal synaptic plasticity"/>
    <property type="evidence" value="ECO:0007669"/>
    <property type="project" value="TreeGrafter"/>
</dbReference>
<sequence length="523" mass="61040">MNLENLIKSLENVENDNKKFALLLILSELLKSNKLDESLKSNKALNHRLFNSIDPNFLARLITTKQQVDNSPILYKQVGLSILTQFLDFPELITDPVLLTKIDSIFDIIKSDCEENSTNLKLDAFKYLYSLSQACPEFLYQNGLIDILINCILLEEKYSESNLKLMYNFDTEDDTNFPIVSCKIISNLLKDIVDDKMKNKEFPFSKINEKIEKSFDNFFNRITKSQTEFKFKLINYLNFFLSNDHVKNYILTNLFLNELVSKNVLLILNDVFRSKIKQNILELGFLLLNNFVNLYDFELVYMKDRNFFYLLIHLLCIQISINLQQNELKISDDLLNKMSIYYSLLEQVIIILSTASPFDTGDDESDFSDDEDRTTEPEFEKVIKIVVEALETISLFIKDNLCHDFSTMDKNLVFLLAPSIRVLVCWMSHESLLEDEILEQMPKLIAFSEFLSQKSDFNLNLFKFLSSGLTRVLNDKKQMLDFKSQSTKLKEDLVKLEYETSELDEEIISIEKMLNNCKVNEEN</sequence>
<dbReference type="Proteomes" id="UP000663879">
    <property type="component" value="Unassembled WGS sequence"/>
</dbReference>
<dbReference type="Pfam" id="PF05536">
    <property type="entry name" value="Neurochondrin"/>
    <property type="match status" value="1"/>
</dbReference>
<organism evidence="2 3">
    <name type="scientific">Brachionus calyciflorus</name>
    <dbReference type="NCBI Taxonomy" id="104777"/>
    <lineage>
        <taxon>Eukaryota</taxon>
        <taxon>Metazoa</taxon>
        <taxon>Spiralia</taxon>
        <taxon>Gnathifera</taxon>
        <taxon>Rotifera</taxon>
        <taxon>Eurotatoria</taxon>
        <taxon>Monogononta</taxon>
        <taxon>Pseudotrocha</taxon>
        <taxon>Ploima</taxon>
        <taxon>Brachionidae</taxon>
        <taxon>Brachionus</taxon>
    </lineage>
</organism>
<comment type="caution">
    <text evidence="2">The sequence shown here is derived from an EMBL/GenBank/DDBJ whole genome shotgun (WGS) entry which is preliminary data.</text>
</comment>
<comment type="similarity">
    <text evidence="1">Belongs to the neurochondrin family.</text>
</comment>
<protein>
    <recommendedName>
        <fullName evidence="4">Neurochondrin</fullName>
    </recommendedName>
</protein>
<evidence type="ECO:0000313" key="3">
    <source>
        <dbReference type="Proteomes" id="UP000663879"/>
    </source>
</evidence>
<dbReference type="GO" id="GO:0030425">
    <property type="term" value="C:dendrite"/>
    <property type="evidence" value="ECO:0007669"/>
    <property type="project" value="TreeGrafter"/>
</dbReference>
<proteinExistence type="inferred from homology"/>
<dbReference type="PANTHER" id="PTHR13109">
    <property type="entry name" value="NEUROCHONDRIN"/>
    <property type="match status" value="1"/>
</dbReference>
<keyword evidence="3" id="KW-1185">Reference proteome</keyword>